<protein>
    <recommendedName>
        <fullName evidence="7">HTH marR-type domain-containing protein</fullName>
    </recommendedName>
</protein>
<feature type="region of interest" description="Disordered" evidence="4">
    <location>
        <begin position="186"/>
        <end position="217"/>
    </location>
</feature>
<dbReference type="InterPro" id="IPR036388">
    <property type="entry name" value="WH-like_DNA-bd_sf"/>
</dbReference>
<sequence>MTEPHAAVPPAAPAAPQAPTDVRPLVPDRLDEASVRFVEEFALVWESANGPRMEGRVVGLLMLVDAPYLSSSQLAGLLHASAGAISTACRKLVEVGFVKRHVIPGDRNHYFRVEDDIWGSFLAGERSYLVRLSEAIAVGFSAIGEDDDGPRRRLTNARNYMAWLAGYHRKMLADWQAYRDAVAADPSLAPQGPLHAEPYSDAYPATPPDQHASTPET</sequence>
<feature type="compositionally biased region" description="Low complexity" evidence="4">
    <location>
        <begin position="1"/>
        <end position="19"/>
    </location>
</feature>
<keyword evidence="1" id="KW-0805">Transcription regulation</keyword>
<evidence type="ECO:0000256" key="1">
    <source>
        <dbReference type="ARBA" id="ARBA00023015"/>
    </source>
</evidence>
<dbReference type="InterPro" id="IPR052362">
    <property type="entry name" value="HTH-GbsR_regulator"/>
</dbReference>
<reference evidence="5 6" key="1">
    <citation type="submission" date="2019-07" db="EMBL/GenBank/DDBJ databases">
        <title>Whole genome shotgun sequence of Cellulomonas soli NBRC 109434.</title>
        <authorList>
            <person name="Hosoyama A."/>
            <person name="Uohara A."/>
            <person name="Ohji S."/>
            <person name="Ichikawa N."/>
        </authorList>
    </citation>
    <scope>NUCLEOTIDE SEQUENCE [LARGE SCALE GENOMIC DNA]</scope>
    <source>
        <strain evidence="5 6">NBRC 109434</strain>
    </source>
</reference>
<evidence type="ECO:0000256" key="4">
    <source>
        <dbReference type="SAM" id="MobiDB-lite"/>
    </source>
</evidence>
<keyword evidence="2" id="KW-0238">DNA-binding</keyword>
<name>A0A512PC35_9CELL</name>
<evidence type="ECO:0000313" key="5">
    <source>
        <dbReference type="EMBL" id="GEP68770.1"/>
    </source>
</evidence>
<gene>
    <name evidence="5" type="ORF">CSO01_14850</name>
</gene>
<feature type="region of interest" description="Disordered" evidence="4">
    <location>
        <begin position="1"/>
        <end position="23"/>
    </location>
</feature>
<keyword evidence="3" id="KW-0804">Transcription</keyword>
<dbReference type="PANTHER" id="PTHR38465:SF2">
    <property type="entry name" value="HTH-TYPE TRANSCRIPTIONAL REGULATOR MMPR5"/>
    <property type="match status" value="1"/>
</dbReference>
<dbReference type="InterPro" id="IPR036390">
    <property type="entry name" value="WH_DNA-bd_sf"/>
</dbReference>
<comment type="caution">
    <text evidence="5">The sequence shown here is derived from an EMBL/GenBank/DDBJ whole genome shotgun (WGS) entry which is preliminary data.</text>
</comment>
<evidence type="ECO:0000256" key="2">
    <source>
        <dbReference type="ARBA" id="ARBA00023125"/>
    </source>
</evidence>
<organism evidence="5 6">
    <name type="scientific">Cellulomonas soli</name>
    <dbReference type="NCBI Taxonomy" id="931535"/>
    <lineage>
        <taxon>Bacteria</taxon>
        <taxon>Bacillati</taxon>
        <taxon>Actinomycetota</taxon>
        <taxon>Actinomycetes</taxon>
        <taxon>Micrococcales</taxon>
        <taxon>Cellulomonadaceae</taxon>
        <taxon>Cellulomonas</taxon>
    </lineage>
</organism>
<evidence type="ECO:0000256" key="3">
    <source>
        <dbReference type="ARBA" id="ARBA00023163"/>
    </source>
</evidence>
<dbReference type="Gene3D" id="1.10.10.10">
    <property type="entry name" value="Winged helix-like DNA-binding domain superfamily/Winged helix DNA-binding domain"/>
    <property type="match status" value="1"/>
</dbReference>
<evidence type="ECO:0008006" key="7">
    <source>
        <dbReference type="Google" id="ProtNLM"/>
    </source>
</evidence>
<dbReference type="EMBL" id="BKAL01000004">
    <property type="protein sequence ID" value="GEP68770.1"/>
    <property type="molecule type" value="Genomic_DNA"/>
</dbReference>
<dbReference type="SUPFAM" id="SSF46785">
    <property type="entry name" value="Winged helix' DNA-binding domain"/>
    <property type="match status" value="1"/>
</dbReference>
<keyword evidence="6" id="KW-1185">Reference proteome</keyword>
<proteinExistence type="predicted"/>
<dbReference type="Proteomes" id="UP000321798">
    <property type="component" value="Unassembled WGS sequence"/>
</dbReference>
<evidence type="ECO:0000313" key="6">
    <source>
        <dbReference type="Proteomes" id="UP000321798"/>
    </source>
</evidence>
<dbReference type="GO" id="GO:0003677">
    <property type="term" value="F:DNA binding"/>
    <property type="evidence" value="ECO:0007669"/>
    <property type="project" value="UniProtKB-KW"/>
</dbReference>
<dbReference type="RefSeq" id="WP_179561650.1">
    <property type="nucleotide sequence ID" value="NZ_BAABBJ010000003.1"/>
</dbReference>
<accession>A0A512PC35</accession>
<dbReference type="AlphaFoldDB" id="A0A512PC35"/>
<dbReference type="PANTHER" id="PTHR38465">
    <property type="entry name" value="HTH-TYPE TRANSCRIPTIONAL REGULATOR MJ1563-RELATED"/>
    <property type="match status" value="1"/>
</dbReference>